<keyword evidence="1" id="KW-0472">Membrane</keyword>
<dbReference type="InterPro" id="IPR036691">
    <property type="entry name" value="Endo/exonu/phosph_ase_sf"/>
</dbReference>
<keyword evidence="1" id="KW-0812">Transmembrane</keyword>
<evidence type="ECO:0000313" key="2">
    <source>
        <dbReference type="EMBL" id="KAL0912821.1"/>
    </source>
</evidence>
<comment type="caution">
    <text evidence="2">The sequence shown here is derived from an EMBL/GenBank/DDBJ whole genome shotgun (WGS) entry which is preliminary data.</text>
</comment>
<evidence type="ECO:0000313" key="3">
    <source>
        <dbReference type="Proteomes" id="UP001552299"/>
    </source>
</evidence>
<sequence>MAINKRLILRICLYFVPTVKCMVTGMLNASFYILNYPNVSKVHSIPGIDIQESLLPVQDGIEGDIVVKSSAARMETHNLIPIASDIPNQQMVDLNNVVQMDLGSTIRYLVFNHGVDNVSKKNWVLWKNPMVINIVGDFTQLVGGDFNTIYIPSERLGGSRPLVHSMDDFNNMIMDCNLVDIGYTGSNFTWNLANLWQRLDWVLSNDSLINSFSSMHLNSSSLAVNFHFQNIWLLDSSFMDIVKDNWQAPLFPNNSIFGMNRLWLKLKKLKYKFNWWHRNVFKDIFTNIIDAEEKEETFWKQKTTLKHRIDGDNNTKYFHAIVKRNRTKNWIHKINFADGSSTEDVEKVALLGMDFYKGLFNKTFNLAHIDTPNIIPHLINQDDNLILITLPTLEEVRKTVFELHIDSVAGPHGFTTNSFQKTWDIIHIDHHSAISNFFSDDVIIYLNASINWVKRLMSFLSKFETFSGLSINNNKSYFIISKKVSNDRVSAIHNCTGFPKTTLPIKNLGVPIYKGRKTTFLFDDLISNVHINLFPWNSNFLSFGGRLTLIKSVLCSLPVYIFQTLQPTHAVCNRIEKLINKFFWRGSNGNCKCYGVLEEGDLGCKSMWDLWHVFSYKLWFNF</sequence>
<proteinExistence type="predicted"/>
<name>A0ABD0UR83_DENTH</name>
<evidence type="ECO:0000256" key="1">
    <source>
        <dbReference type="SAM" id="Phobius"/>
    </source>
</evidence>
<keyword evidence="3" id="KW-1185">Reference proteome</keyword>
<gene>
    <name evidence="2" type="ORF">M5K25_016230</name>
</gene>
<dbReference type="AlphaFoldDB" id="A0ABD0UR83"/>
<dbReference type="PANTHER" id="PTHR33116:SF82">
    <property type="entry name" value="RNASE H FAMILY PROTEIN"/>
    <property type="match status" value="1"/>
</dbReference>
<keyword evidence="1" id="KW-1133">Transmembrane helix</keyword>
<dbReference type="Proteomes" id="UP001552299">
    <property type="component" value="Unassembled WGS sequence"/>
</dbReference>
<protein>
    <submittedName>
        <fullName evidence="2">Uncharacterized protein</fullName>
    </submittedName>
</protein>
<reference evidence="2 3" key="1">
    <citation type="journal article" date="2024" name="Plant Biotechnol. J.">
        <title>Dendrobium thyrsiflorum genome and its molecular insights into genes involved in important horticultural traits.</title>
        <authorList>
            <person name="Chen B."/>
            <person name="Wang J.Y."/>
            <person name="Zheng P.J."/>
            <person name="Li K.L."/>
            <person name="Liang Y.M."/>
            <person name="Chen X.F."/>
            <person name="Zhang C."/>
            <person name="Zhao X."/>
            <person name="He X."/>
            <person name="Zhang G.Q."/>
            <person name="Liu Z.J."/>
            <person name="Xu Q."/>
        </authorList>
    </citation>
    <scope>NUCLEOTIDE SEQUENCE [LARGE SCALE GENOMIC DNA]</scope>
    <source>
        <strain evidence="2">GZMU011</strain>
    </source>
</reference>
<dbReference type="PANTHER" id="PTHR33116">
    <property type="entry name" value="REVERSE TRANSCRIPTASE ZINC-BINDING DOMAIN-CONTAINING PROTEIN-RELATED-RELATED"/>
    <property type="match status" value="1"/>
</dbReference>
<organism evidence="2 3">
    <name type="scientific">Dendrobium thyrsiflorum</name>
    <name type="common">Pinecone-like raceme dendrobium</name>
    <name type="synonym">Orchid</name>
    <dbReference type="NCBI Taxonomy" id="117978"/>
    <lineage>
        <taxon>Eukaryota</taxon>
        <taxon>Viridiplantae</taxon>
        <taxon>Streptophyta</taxon>
        <taxon>Embryophyta</taxon>
        <taxon>Tracheophyta</taxon>
        <taxon>Spermatophyta</taxon>
        <taxon>Magnoliopsida</taxon>
        <taxon>Liliopsida</taxon>
        <taxon>Asparagales</taxon>
        <taxon>Orchidaceae</taxon>
        <taxon>Epidendroideae</taxon>
        <taxon>Malaxideae</taxon>
        <taxon>Dendrobiinae</taxon>
        <taxon>Dendrobium</taxon>
    </lineage>
</organism>
<accession>A0ABD0UR83</accession>
<dbReference type="SUPFAM" id="SSF56219">
    <property type="entry name" value="DNase I-like"/>
    <property type="match status" value="1"/>
</dbReference>
<dbReference type="EMBL" id="JANQDX010000013">
    <property type="protein sequence ID" value="KAL0912821.1"/>
    <property type="molecule type" value="Genomic_DNA"/>
</dbReference>
<feature type="transmembrane region" description="Helical" evidence="1">
    <location>
        <begin position="12"/>
        <end position="34"/>
    </location>
</feature>